<protein>
    <submittedName>
        <fullName evidence="1">Uncharacterized protein</fullName>
    </submittedName>
</protein>
<comment type="caution">
    <text evidence="1">The sequence shown here is derived from an EMBL/GenBank/DDBJ whole genome shotgun (WGS) entry which is preliminary data.</text>
</comment>
<reference evidence="2" key="1">
    <citation type="journal article" date="2023" name="Commun. Biol.">
        <title>Genome analysis of Parmales, the sister group of diatoms, reveals the evolutionary specialization of diatoms from phago-mixotrophs to photoautotrophs.</title>
        <authorList>
            <person name="Ban H."/>
            <person name="Sato S."/>
            <person name="Yoshikawa S."/>
            <person name="Yamada K."/>
            <person name="Nakamura Y."/>
            <person name="Ichinomiya M."/>
            <person name="Sato N."/>
            <person name="Blanc-Mathieu R."/>
            <person name="Endo H."/>
            <person name="Kuwata A."/>
            <person name="Ogata H."/>
        </authorList>
    </citation>
    <scope>NUCLEOTIDE SEQUENCE [LARGE SCALE GENOMIC DNA]</scope>
</reference>
<organism evidence="1 2">
    <name type="scientific">Triparma laevis f. inornata</name>
    <dbReference type="NCBI Taxonomy" id="1714386"/>
    <lineage>
        <taxon>Eukaryota</taxon>
        <taxon>Sar</taxon>
        <taxon>Stramenopiles</taxon>
        <taxon>Ochrophyta</taxon>
        <taxon>Bolidophyceae</taxon>
        <taxon>Parmales</taxon>
        <taxon>Triparmaceae</taxon>
        <taxon>Triparma</taxon>
    </lineage>
</organism>
<evidence type="ECO:0000313" key="2">
    <source>
        <dbReference type="Proteomes" id="UP001162640"/>
    </source>
</evidence>
<proteinExistence type="predicted"/>
<name>A0A9W7ALC4_9STRA</name>
<dbReference type="Proteomes" id="UP001162640">
    <property type="component" value="Unassembled WGS sequence"/>
</dbReference>
<sequence length="253" mass="28004">MTDENVALRNELIRKDAIIEGLLTTLKATAMSTQVDAVHHVTPLTDLVLVAKEACDAVTPMLQAFYEKVRNYKRYRRHYPVASEVSRGMERQVSLENVTNTTRHFAPRFASLASPRASRTLRILGPSALRALRTITARISNSSTPIPIQIAANKDGGSAKLKADATYFTIADGIVQHMFINTLLAGGKFAQIVGEEDESEINIISKPYTVDDLEVPEEFNGIIENTLSKLKVRSREKKQSNDLNFSARSEATS</sequence>
<dbReference type="EMBL" id="BLQM01000182">
    <property type="protein sequence ID" value="GMH73136.1"/>
    <property type="molecule type" value="Genomic_DNA"/>
</dbReference>
<accession>A0A9W7ALC4</accession>
<dbReference type="AlphaFoldDB" id="A0A9W7ALC4"/>
<gene>
    <name evidence="1" type="ORF">TL16_g06102</name>
</gene>
<evidence type="ECO:0000313" key="1">
    <source>
        <dbReference type="EMBL" id="GMH73136.1"/>
    </source>
</evidence>